<evidence type="ECO:0000256" key="2">
    <source>
        <dbReference type="ARBA" id="ARBA00011534"/>
    </source>
</evidence>
<keyword evidence="12" id="KW-1185">Reference proteome</keyword>
<comment type="function">
    <text evidence="1">Component of the EKC/KEOPS complex that is required for the formation of a threonylcarbamoyl group on adenosine at position 37 (t(6)A37) in tRNAs that read codons beginning with adenine. The complex is probably involved in the transfer of the threonylcarbamoyl moiety of threonylcarbamoyl-AMP (TC-AMP) to the N6 group of A37. BUD32 has ATPase activity in the context of the EKC/KEOPS complex and likely plays a supporting role to the catalytic subunit KAE1. The EKC/KEOPS complex also promotes both telomere uncapping and telomere elongation. The complex is required for efficient recruitment of transcriptional coactivators.</text>
</comment>
<dbReference type="GO" id="GO:0005524">
    <property type="term" value="F:ATP binding"/>
    <property type="evidence" value="ECO:0007669"/>
    <property type="project" value="InterPro"/>
</dbReference>
<evidence type="ECO:0000256" key="3">
    <source>
        <dbReference type="ARBA" id="ARBA00012513"/>
    </source>
</evidence>
<dbReference type="EC" id="2.7.11.1" evidence="3"/>
<comment type="subunit">
    <text evidence="2">Component of the EKC/KEOPS complex composed of at least BUD32, CGI121, GON7, KAE1 and PCC1; the whole complex dimerizes.</text>
</comment>
<evidence type="ECO:0000256" key="8">
    <source>
        <dbReference type="ARBA" id="ARBA00047899"/>
    </source>
</evidence>
<dbReference type="PROSITE" id="PS00109">
    <property type="entry name" value="PROTEIN_KINASE_TYR"/>
    <property type="match status" value="1"/>
</dbReference>
<dbReference type="PROSITE" id="PS50011">
    <property type="entry name" value="PROTEIN_KINASE_DOM"/>
    <property type="match status" value="1"/>
</dbReference>
<comment type="caution">
    <text evidence="11">The sequence shown here is derived from an EMBL/GenBank/DDBJ whole genome shotgun (WGS) entry which is preliminary data.</text>
</comment>
<keyword evidence="11" id="KW-0808">Transferase</keyword>
<reference evidence="11 12" key="1">
    <citation type="submission" date="2018-05" db="EMBL/GenBank/DDBJ databases">
        <title>Genome sequencing and assembly of the regulated plant pathogen Lachnellula willkommii and related sister species for the development of diagnostic species identification markers.</title>
        <authorList>
            <person name="Giroux E."/>
            <person name="Bilodeau G."/>
        </authorList>
    </citation>
    <scope>NUCLEOTIDE SEQUENCE [LARGE SCALE GENOMIC DNA]</scope>
    <source>
        <strain evidence="11 12">CBS 172.35</strain>
    </source>
</reference>
<organism evidence="11 12">
    <name type="scientific">Lachnellula willkommii</name>
    <dbReference type="NCBI Taxonomy" id="215461"/>
    <lineage>
        <taxon>Eukaryota</taxon>
        <taxon>Fungi</taxon>
        <taxon>Dikarya</taxon>
        <taxon>Ascomycota</taxon>
        <taxon>Pezizomycotina</taxon>
        <taxon>Leotiomycetes</taxon>
        <taxon>Helotiales</taxon>
        <taxon>Lachnaceae</taxon>
        <taxon>Lachnellula</taxon>
    </lineage>
</organism>
<name>A0A559M3L3_9HELO</name>
<keyword evidence="11" id="KW-0418">Kinase</keyword>
<dbReference type="EMBL" id="QGML01002352">
    <property type="protein sequence ID" value="TVY87545.1"/>
    <property type="molecule type" value="Genomic_DNA"/>
</dbReference>
<feature type="domain" description="Protein kinase" evidence="10">
    <location>
        <begin position="1"/>
        <end position="295"/>
    </location>
</feature>
<evidence type="ECO:0000313" key="11">
    <source>
        <dbReference type="EMBL" id="TVY87545.1"/>
    </source>
</evidence>
<dbReference type="InterPro" id="IPR050167">
    <property type="entry name" value="Ser_Thr_protein_kinase"/>
</dbReference>
<proteinExistence type="predicted"/>
<evidence type="ECO:0000256" key="9">
    <source>
        <dbReference type="ARBA" id="ARBA00048679"/>
    </source>
</evidence>
<protein>
    <recommendedName>
        <fullName evidence="5">EKC/KEOPS complex subunit BUD32</fullName>
        <ecNumber evidence="3">2.7.11.1</ecNumber>
    </recommendedName>
    <alternativeName>
        <fullName evidence="6 7">Atypical Serine/threonine protein kinase BUD32</fullName>
    </alternativeName>
    <alternativeName>
        <fullName evidence="4">EKC/KEOPS complex subunit bud32</fullName>
    </alternativeName>
</protein>
<comment type="catalytic activity">
    <reaction evidence="8">
        <text>L-threonyl-[protein] + ATP = O-phospho-L-threonyl-[protein] + ADP + H(+)</text>
        <dbReference type="Rhea" id="RHEA:46608"/>
        <dbReference type="Rhea" id="RHEA-COMP:11060"/>
        <dbReference type="Rhea" id="RHEA-COMP:11605"/>
        <dbReference type="ChEBI" id="CHEBI:15378"/>
        <dbReference type="ChEBI" id="CHEBI:30013"/>
        <dbReference type="ChEBI" id="CHEBI:30616"/>
        <dbReference type="ChEBI" id="CHEBI:61977"/>
        <dbReference type="ChEBI" id="CHEBI:456216"/>
        <dbReference type="EC" id="2.7.11.1"/>
    </reaction>
</comment>
<accession>A0A559M3L3</accession>
<dbReference type="InterPro" id="IPR011009">
    <property type="entry name" value="Kinase-like_dom_sf"/>
</dbReference>
<dbReference type="InterPro" id="IPR008266">
    <property type="entry name" value="Tyr_kinase_AS"/>
</dbReference>
<dbReference type="AlphaFoldDB" id="A0A559M3L3"/>
<sequence length="295" mass="33015">MIRLFLAIQEEQLSTELVAKSQLLTRSQIQGQATITIEKLEEYCPPVDKILGNGSTAIIGRVRPGVVLKYPRHSFHVEEQILKILGQGASIIKFLGSSEDPRGLLFAEANSGNLQEYLDSHNDTIDERLRLKWRTQVTEAIRYLHLKGVIHSDLRPANCLLHTDGSGILNLYLSDFGGSTCSDIDGGHLPDSGFFDPRKPWESTEQTDIFSLGSVFYTIMTGHWPYKAPGHFKSVDEKVRYEERVDALFSQGKFPTVEGLAGGVIIYGCWTGRYKDVGAMQIEQMAYSERVCTID</sequence>
<comment type="catalytic activity">
    <reaction evidence="9">
        <text>L-seryl-[protein] + ATP = O-phospho-L-seryl-[protein] + ADP + H(+)</text>
        <dbReference type="Rhea" id="RHEA:17989"/>
        <dbReference type="Rhea" id="RHEA-COMP:9863"/>
        <dbReference type="Rhea" id="RHEA-COMP:11604"/>
        <dbReference type="ChEBI" id="CHEBI:15378"/>
        <dbReference type="ChEBI" id="CHEBI:29999"/>
        <dbReference type="ChEBI" id="CHEBI:30616"/>
        <dbReference type="ChEBI" id="CHEBI:83421"/>
        <dbReference type="ChEBI" id="CHEBI:456216"/>
        <dbReference type="EC" id="2.7.11.1"/>
    </reaction>
</comment>
<dbReference type="Pfam" id="PF00069">
    <property type="entry name" value="Pkinase"/>
    <property type="match status" value="1"/>
</dbReference>
<dbReference type="Proteomes" id="UP000315522">
    <property type="component" value="Unassembled WGS sequence"/>
</dbReference>
<evidence type="ECO:0000256" key="1">
    <source>
        <dbReference type="ARBA" id="ARBA00003747"/>
    </source>
</evidence>
<dbReference type="Gene3D" id="1.10.510.10">
    <property type="entry name" value="Transferase(Phosphotransferase) domain 1"/>
    <property type="match status" value="1"/>
</dbReference>
<dbReference type="PANTHER" id="PTHR23257">
    <property type="entry name" value="SERINE-THREONINE PROTEIN KINASE"/>
    <property type="match status" value="1"/>
</dbReference>
<evidence type="ECO:0000256" key="6">
    <source>
        <dbReference type="ARBA" id="ARBA00030980"/>
    </source>
</evidence>
<evidence type="ECO:0000313" key="12">
    <source>
        <dbReference type="Proteomes" id="UP000315522"/>
    </source>
</evidence>
<evidence type="ECO:0000259" key="10">
    <source>
        <dbReference type="PROSITE" id="PS50011"/>
    </source>
</evidence>
<dbReference type="GO" id="GO:0005737">
    <property type="term" value="C:cytoplasm"/>
    <property type="evidence" value="ECO:0007669"/>
    <property type="project" value="TreeGrafter"/>
</dbReference>
<dbReference type="SUPFAM" id="SSF56112">
    <property type="entry name" value="Protein kinase-like (PK-like)"/>
    <property type="match status" value="1"/>
</dbReference>
<evidence type="ECO:0000256" key="5">
    <source>
        <dbReference type="ARBA" id="ARBA00019973"/>
    </source>
</evidence>
<dbReference type="CDD" id="cd00180">
    <property type="entry name" value="PKc"/>
    <property type="match status" value="1"/>
</dbReference>
<dbReference type="GO" id="GO:0007165">
    <property type="term" value="P:signal transduction"/>
    <property type="evidence" value="ECO:0007669"/>
    <property type="project" value="TreeGrafter"/>
</dbReference>
<evidence type="ECO:0000256" key="4">
    <source>
        <dbReference type="ARBA" id="ARBA00013948"/>
    </source>
</evidence>
<dbReference type="InterPro" id="IPR000719">
    <property type="entry name" value="Prot_kinase_dom"/>
</dbReference>
<gene>
    <name evidence="11" type="primary">stkP</name>
    <name evidence="11" type="ORF">LAWI1_G007813</name>
</gene>
<dbReference type="GO" id="GO:0004674">
    <property type="term" value="F:protein serine/threonine kinase activity"/>
    <property type="evidence" value="ECO:0007669"/>
    <property type="project" value="UniProtKB-EC"/>
</dbReference>
<evidence type="ECO:0000256" key="7">
    <source>
        <dbReference type="ARBA" id="ARBA00033194"/>
    </source>
</evidence>